<reference evidence="2" key="1">
    <citation type="submission" date="2020-02" db="EMBL/GenBank/DDBJ databases">
        <authorList>
            <person name="Meier V. D."/>
        </authorList>
    </citation>
    <scope>NUCLEOTIDE SEQUENCE</scope>
    <source>
        <strain evidence="2">AVDCRST_MAG68</strain>
    </source>
</reference>
<dbReference type="EMBL" id="CADCTW010000130">
    <property type="protein sequence ID" value="CAA9334171.1"/>
    <property type="molecule type" value="Genomic_DNA"/>
</dbReference>
<dbReference type="InterPro" id="IPR013830">
    <property type="entry name" value="SGNH_hydro"/>
</dbReference>
<gene>
    <name evidence="2" type="ORF">AVDCRST_MAG68-2676</name>
</gene>
<dbReference type="Pfam" id="PF13472">
    <property type="entry name" value="Lipase_GDSL_2"/>
    <property type="match status" value="1"/>
</dbReference>
<organism evidence="2">
    <name type="scientific">uncultured Gemmatimonadota bacterium</name>
    <dbReference type="NCBI Taxonomy" id="203437"/>
    <lineage>
        <taxon>Bacteria</taxon>
        <taxon>Pseudomonadati</taxon>
        <taxon>Gemmatimonadota</taxon>
        <taxon>environmental samples</taxon>
    </lineage>
</organism>
<sequence>MPHLVLMGDSVFDNAAYVRGGPDVVRQARDRLGPQGWQATLVAVDGAVTEGVRRQVARIPGDATHLVVSAGGNDALGSVDVLYRGAHSVGAALAMLGDVVAPFEARYRVMLDEVLARGLPTAVCTVYNPVFPDPEERRYAALGLAVFNDAILRVAVAAGVPVLELRSICGSDEDFANPIEPSVRGGEKMVAAIEQVLAEHDFTRRRTAIFA</sequence>
<evidence type="ECO:0000259" key="1">
    <source>
        <dbReference type="Pfam" id="PF13472"/>
    </source>
</evidence>
<dbReference type="InterPro" id="IPR036514">
    <property type="entry name" value="SGNH_hydro_sf"/>
</dbReference>
<feature type="domain" description="SGNH hydrolase-type esterase" evidence="1">
    <location>
        <begin position="7"/>
        <end position="174"/>
    </location>
</feature>
<proteinExistence type="predicted"/>
<accession>A0A6J4LJ41</accession>
<evidence type="ECO:0000313" key="2">
    <source>
        <dbReference type="EMBL" id="CAA9334171.1"/>
    </source>
</evidence>
<dbReference type="SUPFAM" id="SSF52266">
    <property type="entry name" value="SGNH hydrolase"/>
    <property type="match status" value="1"/>
</dbReference>
<dbReference type="AlphaFoldDB" id="A0A6J4LJ41"/>
<protein>
    <recommendedName>
        <fullName evidence="1">SGNH hydrolase-type esterase domain-containing protein</fullName>
    </recommendedName>
</protein>
<dbReference type="CDD" id="cd00229">
    <property type="entry name" value="SGNH_hydrolase"/>
    <property type="match status" value="1"/>
</dbReference>
<dbReference type="Gene3D" id="3.40.50.1110">
    <property type="entry name" value="SGNH hydrolase"/>
    <property type="match status" value="1"/>
</dbReference>
<dbReference type="GO" id="GO:0016788">
    <property type="term" value="F:hydrolase activity, acting on ester bonds"/>
    <property type="evidence" value="ECO:0007669"/>
    <property type="project" value="UniProtKB-ARBA"/>
</dbReference>
<name>A0A6J4LJ41_9BACT</name>